<dbReference type="SMART" id="SM00822">
    <property type="entry name" value="PKS_KR"/>
    <property type="match status" value="1"/>
</dbReference>
<dbReference type="Pfam" id="PF01370">
    <property type="entry name" value="Epimerase"/>
    <property type="match status" value="1"/>
</dbReference>
<dbReference type="PANTHER" id="PTHR48079">
    <property type="entry name" value="PROTEIN YEEZ"/>
    <property type="match status" value="1"/>
</dbReference>
<protein>
    <submittedName>
        <fullName evidence="2">SDR family NAD(P)-dependent oxidoreductase</fullName>
    </submittedName>
</protein>
<accession>A0ABP6Q6M5</accession>
<dbReference type="EMBL" id="BAAAUV010000005">
    <property type="protein sequence ID" value="GAA3207293.1"/>
    <property type="molecule type" value="Genomic_DNA"/>
</dbReference>
<feature type="domain" description="Ketoreductase" evidence="1">
    <location>
        <begin position="1"/>
        <end position="173"/>
    </location>
</feature>
<reference evidence="3" key="1">
    <citation type="journal article" date="2019" name="Int. J. Syst. Evol. Microbiol.">
        <title>The Global Catalogue of Microorganisms (GCM) 10K type strain sequencing project: providing services to taxonomists for standard genome sequencing and annotation.</title>
        <authorList>
            <consortium name="The Broad Institute Genomics Platform"/>
            <consortium name="The Broad Institute Genome Sequencing Center for Infectious Disease"/>
            <person name="Wu L."/>
            <person name="Ma J."/>
        </authorList>
    </citation>
    <scope>NUCLEOTIDE SEQUENCE [LARGE SCALE GENOMIC DNA]</scope>
    <source>
        <strain evidence="3">JCM 9377</strain>
    </source>
</reference>
<organism evidence="2 3">
    <name type="scientific">Actinocorallia longicatena</name>
    <dbReference type="NCBI Taxonomy" id="111803"/>
    <lineage>
        <taxon>Bacteria</taxon>
        <taxon>Bacillati</taxon>
        <taxon>Actinomycetota</taxon>
        <taxon>Actinomycetes</taxon>
        <taxon>Streptosporangiales</taxon>
        <taxon>Thermomonosporaceae</taxon>
        <taxon>Actinocorallia</taxon>
    </lineage>
</organism>
<keyword evidence="3" id="KW-1185">Reference proteome</keyword>
<dbReference type="PANTHER" id="PTHR48079:SF6">
    <property type="entry name" value="NAD(P)-BINDING DOMAIN-CONTAINING PROTEIN-RELATED"/>
    <property type="match status" value="1"/>
</dbReference>
<dbReference type="InterPro" id="IPR051783">
    <property type="entry name" value="NAD(P)-dependent_oxidoreduct"/>
</dbReference>
<evidence type="ECO:0000259" key="1">
    <source>
        <dbReference type="SMART" id="SM00822"/>
    </source>
</evidence>
<evidence type="ECO:0000313" key="3">
    <source>
        <dbReference type="Proteomes" id="UP001501237"/>
    </source>
</evidence>
<proteinExistence type="predicted"/>
<evidence type="ECO:0000313" key="2">
    <source>
        <dbReference type="EMBL" id="GAA3207293.1"/>
    </source>
</evidence>
<sequence length="327" mass="34200">MKVLITGGTGFVGSHVTRELLGEGHEVRLLVRDPAKAGRVLGGLEGPAAEIVVGDMTDPAAVARALEGCSAVVHCAAEIGVAGGGTPRGTANVDGARTVLGQAAELGLDPIVYTSSIAVHLPTPDPVLTVGSALAEPLSEYGAQKRDVELLAADLQKRGAALTVLVVGGVYGPESPHLNDSHIALLAALETGMVAPESGLGVLDVRDLATVIAGSLRPGLGPRRFLVSGRYVTWKEWAEHLSEASGRDVPYTPVTAEEMIELGRQFDHLRASGEDVPPLSEEAAVIMSEGRPADDTATLRTFSLTYRPTTDTFRDTLTWLTREGHLA</sequence>
<dbReference type="InterPro" id="IPR057326">
    <property type="entry name" value="KR_dom"/>
</dbReference>
<dbReference type="RefSeq" id="WP_344826099.1">
    <property type="nucleotide sequence ID" value="NZ_BAAAUV010000005.1"/>
</dbReference>
<gene>
    <name evidence="2" type="ORF">GCM10010468_23390</name>
</gene>
<comment type="caution">
    <text evidence="2">The sequence shown here is derived from an EMBL/GenBank/DDBJ whole genome shotgun (WGS) entry which is preliminary data.</text>
</comment>
<dbReference type="InterPro" id="IPR001509">
    <property type="entry name" value="Epimerase_deHydtase"/>
</dbReference>
<name>A0ABP6Q6M5_9ACTN</name>
<dbReference type="Gene3D" id="3.40.50.720">
    <property type="entry name" value="NAD(P)-binding Rossmann-like Domain"/>
    <property type="match status" value="1"/>
</dbReference>
<dbReference type="SUPFAM" id="SSF51735">
    <property type="entry name" value="NAD(P)-binding Rossmann-fold domains"/>
    <property type="match status" value="1"/>
</dbReference>
<dbReference type="Proteomes" id="UP001501237">
    <property type="component" value="Unassembled WGS sequence"/>
</dbReference>
<dbReference type="InterPro" id="IPR036291">
    <property type="entry name" value="NAD(P)-bd_dom_sf"/>
</dbReference>